<keyword evidence="2" id="KW-1185">Reference proteome</keyword>
<dbReference type="PANTHER" id="PTHR32089">
    <property type="entry name" value="METHYL-ACCEPTING CHEMOTAXIS PROTEIN MCPB"/>
    <property type="match status" value="1"/>
</dbReference>
<dbReference type="SUPFAM" id="SSF58104">
    <property type="entry name" value="Methyl-accepting chemotaxis protein (MCP) signaling domain"/>
    <property type="match status" value="1"/>
</dbReference>
<dbReference type="InterPro" id="IPR004089">
    <property type="entry name" value="MCPsignal_dom"/>
</dbReference>
<organism evidence="1 2">
    <name type="scientific">Aliikangiella maris</name>
    <dbReference type="NCBI Taxonomy" id="3162458"/>
    <lineage>
        <taxon>Bacteria</taxon>
        <taxon>Pseudomonadati</taxon>
        <taxon>Pseudomonadota</taxon>
        <taxon>Gammaproteobacteria</taxon>
        <taxon>Oceanospirillales</taxon>
        <taxon>Pleioneaceae</taxon>
        <taxon>Aliikangiella</taxon>
    </lineage>
</organism>
<dbReference type="SMART" id="SM00304">
    <property type="entry name" value="HAMP"/>
    <property type="match status" value="1"/>
</dbReference>
<sequence length="628" mass="69444">MSKLQFSHKLIILSSLLLVLALSASALNSYFLLKEQTQQSLTTAINQLSTTISENIADWLNAKANITNSMAIAASDDMSKEALRKVLKQGLRTGDLKNTFIGTEDKRFIVDDESVELPSDYDPRTRPWYQLARQNGKNAFTPPYLDASTNQYVISIATPIYQNNNMVGAAGLDIHLSELIDIINRVNYLDLGYAFLVSEDGSILSHPNKTWVGKNVKDIFKQAVPLKSQLTTYQQDGAPRLAAFYHIKNLTAVKWYLGVVLEKDKAYAATQALKLQSAMYGFISIVMTVLLMSLLLNFLMRPIRHLSSAIKDISHGEGDLTQRLKYQNQDEIGELSEHFNHFIKKIHQSMQDVNTAAEMLKKNIQQVGEVTELTKSLFIQQNSLTSNVNQAIHQLNTASNEISANAQRASSLASDIHQLSVHSRQVLGSNINNVQQLAKNVEHSGERIKELNNSTENIGDILSVIKSVSEQTNLLSLNAAIEAARAGEQGRGFAVVADEVRQLAHRTSDSTSEINEMIQGLQQGVYSVGQSMIESASQSDVCVSTAEDAGSKMDEIMQASTKIDGENQSVAAATEEQNHVIDNINKDIITLTGLTEKGAVNLNRITQECEQLKNQFTELDKLVSQFKI</sequence>
<gene>
    <name evidence="1" type="ORF">ABVT43_16850</name>
</gene>
<comment type="caution">
    <text evidence="1">The sequence shown here is derived from an EMBL/GenBank/DDBJ whole genome shotgun (WGS) entry which is preliminary data.</text>
</comment>
<name>A0ABV2BY06_9GAMM</name>
<dbReference type="Pfam" id="PF00672">
    <property type="entry name" value="HAMP"/>
    <property type="match status" value="1"/>
</dbReference>
<proteinExistence type="predicted"/>
<accession>A0ABV2BY06</accession>
<dbReference type="Pfam" id="PF02743">
    <property type="entry name" value="dCache_1"/>
    <property type="match status" value="1"/>
</dbReference>
<dbReference type="CDD" id="cd12912">
    <property type="entry name" value="PDC2_MCP_like"/>
    <property type="match status" value="1"/>
</dbReference>
<protein>
    <submittedName>
        <fullName evidence="1">Methyl-accepting chemotaxis protein</fullName>
    </submittedName>
</protein>
<dbReference type="CDD" id="cd06225">
    <property type="entry name" value="HAMP"/>
    <property type="match status" value="1"/>
</dbReference>
<dbReference type="PANTHER" id="PTHR32089:SF39">
    <property type="entry name" value="METHYL-ACCEPTING CHEMOTAXIS PROTEIN HLYB"/>
    <property type="match status" value="1"/>
</dbReference>
<dbReference type="Pfam" id="PF00015">
    <property type="entry name" value="MCPsignal"/>
    <property type="match status" value="1"/>
</dbReference>
<dbReference type="CDD" id="cd11386">
    <property type="entry name" value="MCP_signal"/>
    <property type="match status" value="1"/>
</dbReference>
<dbReference type="PROSITE" id="PS50111">
    <property type="entry name" value="CHEMOTAXIS_TRANSDUC_2"/>
    <property type="match status" value="1"/>
</dbReference>
<dbReference type="SMART" id="SM00283">
    <property type="entry name" value="MA"/>
    <property type="match status" value="1"/>
</dbReference>
<evidence type="ECO:0000313" key="2">
    <source>
        <dbReference type="Proteomes" id="UP001548189"/>
    </source>
</evidence>
<dbReference type="SUPFAM" id="SSF103190">
    <property type="entry name" value="Sensory domain-like"/>
    <property type="match status" value="1"/>
</dbReference>
<dbReference type="EMBL" id="JBEVCJ010000028">
    <property type="protein sequence ID" value="MET1256813.1"/>
    <property type="molecule type" value="Genomic_DNA"/>
</dbReference>
<dbReference type="CDD" id="cd12913">
    <property type="entry name" value="PDC1_MCP_like"/>
    <property type="match status" value="1"/>
</dbReference>
<evidence type="ECO:0000313" key="1">
    <source>
        <dbReference type="EMBL" id="MET1256813.1"/>
    </source>
</evidence>
<dbReference type="Proteomes" id="UP001548189">
    <property type="component" value="Unassembled WGS sequence"/>
</dbReference>
<reference evidence="1 2" key="1">
    <citation type="submission" date="2024-06" db="EMBL/GenBank/DDBJ databases">
        <authorList>
            <person name="Li F."/>
        </authorList>
    </citation>
    <scope>NUCLEOTIDE SEQUENCE [LARGE SCALE GENOMIC DNA]</scope>
    <source>
        <strain evidence="1 2">GXAS 311</strain>
    </source>
</reference>
<dbReference type="InterPro" id="IPR033479">
    <property type="entry name" value="dCache_1"/>
</dbReference>
<dbReference type="Gene3D" id="3.30.450.20">
    <property type="entry name" value="PAS domain"/>
    <property type="match status" value="2"/>
</dbReference>
<dbReference type="InterPro" id="IPR029151">
    <property type="entry name" value="Sensor-like_sf"/>
</dbReference>
<dbReference type="PROSITE" id="PS50885">
    <property type="entry name" value="HAMP"/>
    <property type="match status" value="1"/>
</dbReference>
<dbReference type="Gene3D" id="1.10.287.950">
    <property type="entry name" value="Methyl-accepting chemotaxis protein"/>
    <property type="match status" value="1"/>
</dbReference>
<dbReference type="InterPro" id="IPR003660">
    <property type="entry name" value="HAMP_dom"/>
</dbReference>